<accession>A0A9X2A1W9</accession>
<proteinExistence type="predicted"/>
<organism evidence="1 2">
    <name type="scientific">Zunongwangia pacifica</name>
    <dbReference type="NCBI Taxonomy" id="2911062"/>
    <lineage>
        <taxon>Bacteria</taxon>
        <taxon>Pseudomonadati</taxon>
        <taxon>Bacteroidota</taxon>
        <taxon>Flavobacteriia</taxon>
        <taxon>Flavobacteriales</taxon>
        <taxon>Flavobacteriaceae</taxon>
        <taxon>Zunongwangia</taxon>
    </lineage>
</organism>
<protein>
    <submittedName>
        <fullName evidence="1">Uncharacterized protein</fullName>
    </submittedName>
</protein>
<reference evidence="1" key="1">
    <citation type="submission" date="2022-01" db="EMBL/GenBank/DDBJ databases">
        <title>Genome sequencing of Zunongwangia sp. M21534 genome.</title>
        <authorList>
            <person name="Chen Y."/>
            <person name="Dong C."/>
            <person name="Shao Z."/>
        </authorList>
    </citation>
    <scope>NUCLEOTIDE SEQUENCE</scope>
    <source>
        <strain evidence="1">MCCC M21534</strain>
    </source>
</reference>
<dbReference type="AlphaFoldDB" id="A0A9X2A1W9"/>
<keyword evidence="2" id="KW-1185">Reference proteome</keyword>
<dbReference type="Proteomes" id="UP001139521">
    <property type="component" value="Unassembled WGS sequence"/>
</dbReference>
<dbReference type="RefSeq" id="WP_249601478.1">
    <property type="nucleotide sequence ID" value="NZ_JAKHSK010000012.1"/>
</dbReference>
<gene>
    <name evidence="1" type="ORF">L1967_09775</name>
</gene>
<dbReference type="EMBL" id="JAKHSK010000012">
    <property type="protein sequence ID" value="MCL6218584.1"/>
    <property type="molecule type" value="Genomic_DNA"/>
</dbReference>
<evidence type="ECO:0000313" key="2">
    <source>
        <dbReference type="Proteomes" id="UP001139521"/>
    </source>
</evidence>
<comment type="caution">
    <text evidence="1">The sequence shown here is derived from an EMBL/GenBank/DDBJ whole genome shotgun (WGS) entry which is preliminary data.</text>
</comment>
<evidence type="ECO:0000313" key="1">
    <source>
        <dbReference type="EMBL" id="MCL6218584.1"/>
    </source>
</evidence>
<sequence length="101" mass="12273">MKFIDLVNELKSLSVNGFYTRGKIDWWLLKEERRYHACMKTLNILESEFPKDILKEDRTFKKNYEFIKLYEKLDEVSDYLREQGNTHKLVNLDKVFSAIKY</sequence>
<name>A0A9X2A1W9_9FLAO</name>